<sequence>MNILDSEGTSSLQQTRPHSYTAFSLYLVVCVVLKQPTHVKVNCWFCNQDTVVLSRNRNSWDCPTCEQYNGFQENGDYNKPIPAQYSEHMNHGTCGKKQLPESPKTLQWVNCQMLLCKKCNTNQALKIKQLASFTAKEDTKYDKEVEVYKRYLEQIHKLCRPCEAAVKSYIKHQNRQLRGLLFNHRLVADTGRSNTSSPSRVVFLRALAFIVGTLLLAAAASGSRESVPVQPPPQFLSGGISVTRPEPNGGPAFASRNSSSGASSVWPEFLGVLLDETMERMRLMWNCSTNHQMAMALFGLSACIMTLLLTRPIRLTKIDTVASILWLVVMGAHLVENYLTVETSTWLHGIKISSTFLCCLVAFSSVGSVFRIRPVK</sequence>
<evidence type="ECO:0000256" key="4">
    <source>
        <dbReference type="ARBA" id="ARBA00022989"/>
    </source>
</evidence>
<comment type="similarity">
    <text evidence="2">Belongs to the TMEM201 family.</text>
</comment>
<dbReference type="Proteomes" id="UP000694397">
    <property type="component" value="Chromosome 2"/>
</dbReference>
<keyword evidence="5 7" id="KW-0472">Membrane</keyword>
<feature type="transmembrane region" description="Helical" evidence="7">
    <location>
        <begin position="291"/>
        <end position="309"/>
    </location>
</feature>
<evidence type="ECO:0000256" key="5">
    <source>
        <dbReference type="ARBA" id="ARBA00023136"/>
    </source>
</evidence>
<evidence type="ECO:0000313" key="10">
    <source>
        <dbReference type="Ensembl" id="ENSSFOP00015071046.1"/>
    </source>
</evidence>
<evidence type="ECO:0000256" key="6">
    <source>
        <dbReference type="ARBA" id="ARBA00023242"/>
    </source>
</evidence>
<protein>
    <recommendedName>
        <fullName evidence="12">Transmembrane protein 201</fullName>
    </recommendedName>
</protein>
<feature type="transmembrane region" description="Helical" evidence="7">
    <location>
        <begin position="352"/>
        <end position="372"/>
    </location>
</feature>
<evidence type="ECO:0000256" key="1">
    <source>
        <dbReference type="ARBA" id="ARBA00004473"/>
    </source>
</evidence>
<keyword evidence="4 7" id="KW-1133">Transmembrane helix</keyword>
<evidence type="ECO:0000256" key="3">
    <source>
        <dbReference type="ARBA" id="ARBA00022692"/>
    </source>
</evidence>
<comment type="subcellular location">
    <subcellularLocation>
        <location evidence="1">Nucleus inner membrane</location>
        <topology evidence="1">Multi-pass membrane protein</topology>
    </subcellularLocation>
</comment>
<reference evidence="10 11" key="1">
    <citation type="submission" date="2019-04" db="EMBL/GenBank/DDBJ databases">
        <authorList>
            <consortium name="Wellcome Sanger Institute Data Sharing"/>
        </authorList>
    </citation>
    <scope>NUCLEOTIDE SEQUENCE [LARGE SCALE GENOMIC DNA]</scope>
</reference>
<reference evidence="10" key="2">
    <citation type="submission" date="2025-08" db="UniProtKB">
        <authorList>
            <consortium name="Ensembl"/>
        </authorList>
    </citation>
    <scope>IDENTIFICATION</scope>
</reference>
<evidence type="ECO:0000313" key="11">
    <source>
        <dbReference type="Proteomes" id="UP000694397"/>
    </source>
</evidence>
<evidence type="ECO:0000256" key="7">
    <source>
        <dbReference type="SAM" id="Phobius"/>
    </source>
</evidence>
<dbReference type="AlphaFoldDB" id="A0A8C9W6V3"/>
<evidence type="ECO:0000259" key="9">
    <source>
        <dbReference type="Pfam" id="PF10476"/>
    </source>
</evidence>
<evidence type="ECO:0008006" key="12">
    <source>
        <dbReference type="Google" id="ProtNLM"/>
    </source>
</evidence>
<dbReference type="PANTHER" id="PTHR28646:SF1">
    <property type="entry name" value="TRANSMEMBRANE PROTEIN 201"/>
    <property type="match status" value="1"/>
</dbReference>
<accession>A0A8C9W6V3</accession>
<gene>
    <name evidence="10" type="primary">LOC108933871</name>
</gene>
<name>A0A8C9W6V3_SCLFO</name>
<keyword evidence="11" id="KW-1185">Reference proteome</keyword>
<dbReference type="Pfam" id="PF10476">
    <property type="entry name" value="DUF2448"/>
    <property type="match status" value="1"/>
</dbReference>
<dbReference type="PANTHER" id="PTHR28646">
    <property type="entry name" value="TRANSMEMBRANE PROTEIN 201"/>
    <property type="match status" value="1"/>
</dbReference>
<dbReference type="InterPro" id="IPR040041">
    <property type="entry name" value="TMEM201"/>
</dbReference>
<dbReference type="InterPro" id="IPR018617">
    <property type="entry name" value="Ima1_N"/>
</dbReference>
<keyword evidence="3 7" id="KW-0812">Transmembrane</keyword>
<dbReference type="GO" id="GO:0030473">
    <property type="term" value="P:nuclear migration along microtubule"/>
    <property type="evidence" value="ECO:0007669"/>
    <property type="project" value="TreeGrafter"/>
</dbReference>
<reference evidence="10" key="3">
    <citation type="submission" date="2025-09" db="UniProtKB">
        <authorList>
            <consortium name="Ensembl"/>
        </authorList>
    </citation>
    <scope>IDENTIFICATION</scope>
</reference>
<evidence type="ECO:0000256" key="2">
    <source>
        <dbReference type="ARBA" id="ARBA00007600"/>
    </source>
</evidence>
<proteinExistence type="inferred from homology"/>
<dbReference type="Pfam" id="PF09779">
    <property type="entry name" value="Ima1_N"/>
    <property type="match status" value="1"/>
</dbReference>
<organism evidence="10 11">
    <name type="scientific">Scleropages formosus</name>
    <name type="common">Asian bonytongue</name>
    <name type="synonym">Osteoglossum formosum</name>
    <dbReference type="NCBI Taxonomy" id="113540"/>
    <lineage>
        <taxon>Eukaryota</taxon>
        <taxon>Metazoa</taxon>
        <taxon>Chordata</taxon>
        <taxon>Craniata</taxon>
        <taxon>Vertebrata</taxon>
        <taxon>Euteleostomi</taxon>
        <taxon>Actinopterygii</taxon>
        <taxon>Neopterygii</taxon>
        <taxon>Teleostei</taxon>
        <taxon>Osteoglossocephala</taxon>
        <taxon>Osteoglossomorpha</taxon>
        <taxon>Osteoglossiformes</taxon>
        <taxon>Osteoglossidae</taxon>
        <taxon>Scleropages</taxon>
    </lineage>
</organism>
<dbReference type="GO" id="GO:0005521">
    <property type="term" value="F:lamin binding"/>
    <property type="evidence" value="ECO:0007669"/>
    <property type="project" value="TreeGrafter"/>
</dbReference>
<dbReference type="Ensembl" id="ENSSFOT00015069643.1">
    <property type="protein sequence ID" value="ENSSFOP00015071046.1"/>
    <property type="gene ID" value="ENSSFOG00015008560.2"/>
</dbReference>
<keyword evidence="6" id="KW-0539">Nucleus</keyword>
<evidence type="ECO:0000259" key="8">
    <source>
        <dbReference type="Pfam" id="PF09779"/>
    </source>
</evidence>
<feature type="transmembrane region" description="Helical" evidence="7">
    <location>
        <begin position="202"/>
        <end position="222"/>
    </location>
</feature>
<feature type="transmembrane region" description="Helical" evidence="7">
    <location>
        <begin position="321"/>
        <end position="340"/>
    </location>
</feature>
<dbReference type="GO" id="GO:0051015">
    <property type="term" value="F:actin filament binding"/>
    <property type="evidence" value="ECO:0007669"/>
    <property type="project" value="TreeGrafter"/>
</dbReference>
<feature type="domain" description="Ima1 N-terminal" evidence="8">
    <location>
        <begin position="41"/>
        <end position="166"/>
    </location>
</feature>
<feature type="domain" description="Transmembrane protein 201 C-terminal" evidence="9">
    <location>
        <begin position="194"/>
        <end position="365"/>
    </location>
</feature>
<dbReference type="GeneTree" id="ENSGT00940000164281"/>
<dbReference type="GO" id="GO:0005637">
    <property type="term" value="C:nuclear inner membrane"/>
    <property type="evidence" value="ECO:0007669"/>
    <property type="project" value="UniProtKB-SubCell"/>
</dbReference>
<dbReference type="InterPro" id="IPR018861">
    <property type="entry name" value="TMEM201_C"/>
</dbReference>